<feature type="compositionally biased region" description="Low complexity" evidence="1">
    <location>
        <begin position="125"/>
        <end position="136"/>
    </location>
</feature>
<organism evidence="2 3">
    <name type="scientific">Monodon monoceros</name>
    <name type="common">Narwhal</name>
    <name type="synonym">Ceratodon monodon</name>
    <dbReference type="NCBI Taxonomy" id="40151"/>
    <lineage>
        <taxon>Eukaryota</taxon>
        <taxon>Metazoa</taxon>
        <taxon>Chordata</taxon>
        <taxon>Craniata</taxon>
        <taxon>Vertebrata</taxon>
        <taxon>Euteleostomi</taxon>
        <taxon>Mammalia</taxon>
        <taxon>Eutheria</taxon>
        <taxon>Laurasiatheria</taxon>
        <taxon>Artiodactyla</taxon>
        <taxon>Whippomorpha</taxon>
        <taxon>Cetacea</taxon>
        <taxon>Odontoceti</taxon>
        <taxon>Monodontidae</taxon>
        <taxon>Monodon</taxon>
    </lineage>
</organism>
<evidence type="ECO:0000313" key="3">
    <source>
        <dbReference type="Proteomes" id="UP000308365"/>
    </source>
</evidence>
<feature type="region of interest" description="Disordered" evidence="1">
    <location>
        <begin position="1"/>
        <end position="151"/>
    </location>
</feature>
<accession>A0A4U1FKZ6</accession>
<comment type="caution">
    <text evidence="2">The sequence shown here is derived from an EMBL/GenBank/DDBJ whole genome shotgun (WGS) entry which is preliminary data.</text>
</comment>
<dbReference type="Proteomes" id="UP000308365">
    <property type="component" value="Unassembled WGS sequence"/>
</dbReference>
<reference evidence="3" key="1">
    <citation type="journal article" date="2019" name="IScience">
        <title>Narwhal Genome Reveals Long-Term Low Genetic Diversity despite Current Large Abundance Size.</title>
        <authorList>
            <person name="Westbury M.V."/>
            <person name="Petersen B."/>
            <person name="Garde E."/>
            <person name="Heide-Jorgensen M.P."/>
            <person name="Lorenzen E.D."/>
        </authorList>
    </citation>
    <scope>NUCLEOTIDE SEQUENCE [LARGE SCALE GENOMIC DNA]</scope>
</reference>
<name>A0A4U1FKZ6_MONMO</name>
<feature type="compositionally biased region" description="Pro residues" evidence="1">
    <location>
        <begin position="104"/>
        <end position="119"/>
    </location>
</feature>
<feature type="non-terminal residue" evidence="2">
    <location>
        <position position="1"/>
    </location>
</feature>
<sequence>PSEPKQVSSPKEEVEEGHEKWKSNHSGPGGRTPGGSRRRPHRVSRSPPPAVTRPAAPCTPRAPRLLGPSQSPGSTGSPAPFSGPAATGPEDPSAPLELAAAPGRPNPRFPSTRPRPPFPGRVSGAAPLLARALTPPSRAPKARGSTPLQPLLLLTPPAAHRYLRVANTTDPAAGRTRGGRAGAREGRRLQAGRAEGTPTPPGGDCGGRGPQELAPSGSEWRGRDQASALTSPHSPVPGPASP</sequence>
<protein>
    <submittedName>
        <fullName evidence="2">Uncharacterized protein</fullName>
    </submittedName>
</protein>
<dbReference type="EMBL" id="RWIC01000078">
    <property type="protein sequence ID" value="TKC50638.1"/>
    <property type="molecule type" value="Genomic_DNA"/>
</dbReference>
<evidence type="ECO:0000313" key="2">
    <source>
        <dbReference type="EMBL" id="TKC50638.1"/>
    </source>
</evidence>
<gene>
    <name evidence="2" type="ORF">EI555_011571</name>
</gene>
<dbReference type="AlphaFoldDB" id="A0A4U1FKZ6"/>
<feature type="region of interest" description="Disordered" evidence="1">
    <location>
        <begin position="163"/>
        <end position="242"/>
    </location>
</feature>
<feature type="compositionally biased region" description="Low complexity" evidence="1">
    <location>
        <begin position="52"/>
        <end position="80"/>
    </location>
</feature>
<proteinExistence type="predicted"/>
<evidence type="ECO:0000256" key="1">
    <source>
        <dbReference type="SAM" id="MobiDB-lite"/>
    </source>
</evidence>